<dbReference type="EC" id="3.1.-.-" evidence="1"/>
<keyword evidence="1" id="KW-0378">Hydrolase</keyword>
<keyword evidence="1" id="KW-0256">Endoplasmic reticulum</keyword>
<sequence>MRTRHWDIWARSHKVDLLASPAASCCRRRAGVHRQSILCAQRGVVILPGLGNNTKDYEVVAADLRNRGLKVGIAQVARIDWLRNAAGLVDINYWRGTLQPRPTVDWYLNKVHAAVQGMREQLEGGGSVTLLAHSAGGWLARVYLLGYGTENIDRLVTLGSPHQPPPKEGVTFTVDQTRGILTYVASNCPGRFHDELEYVTVAGKFVEGAGLRQKGASIAQKLVGVGYLQVCGEASVWGDGVVPLPAAHLEGARQITLEGVYHSPLGSIAAVEGGKEGPDKSSPGRPWYGSPDVVDRWIDAVVADASELQDAKMELGQLVGSVVPDENAFVELTDTPRRSNLPRLHTLGREHSLMRPCSAASRLKRQRAELLESLAEPSPDSSRVDELIEDMISEAQPFQEELLGGGPWQVVYTSGPLLWQRITGGKRSTKASQEFIPEGRQVINRGSLLGSLAEVTAQGTYQLADQEDPYRLPARIEASVAGGNLSAFGLNIPLPIKGSGLVDLLYLDQDIRIFRSPDQGSIAVQQRSAAAP</sequence>
<evidence type="ECO:0000256" key="1">
    <source>
        <dbReference type="RuleBase" id="RU365011"/>
    </source>
</evidence>
<dbReference type="PANTHER" id="PTHR47909">
    <property type="entry name" value="ALPHA/BETA-HYDROLASES SUPERFAMILY PROTEIN"/>
    <property type="match status" value="1"/>
</dbReference>
<evidence type="ECO:0000313" key="3">
    <source>
        <dbReference type="EMBL" id="KAK9792031.1"/>
    </source>
</evidence>
<keyword evidence="1" id="KW-0472">Membrane</keyword>
<accession>A0AAW1NS17</accession>
<comment type="subcellular location">
    <subcellularLocation>
        <location evidence="1">Endoplasmic reticulum membrane</location>
    </subcellularLocation>
</comment>
<dbReference type="Gene3D" id="3.40.50.1820">
    <property type="entry name" value="alpha/beta hydrolase"/>
    <property type="match status" value="1"/>
</dbReference>
<keyword evidence="1" id="KW-0653">Protein transport</keyword>
<comment type="caution">
    <text evidence="3">The sequence shown here is derived from an EMBL/GenBank/DDBJ whole genome shotgun (WGS) entry which is preliminary data.</text>
</comment>
<dbReference type="GO" id="GO:0015031">
    <property type="term" value="P:protein transport"/>
    <property type="evidence" value="ECO:0007669"/>
    <property type="project" value="UniProtKB-KW"/>
</dbReference>
<evidence type="ECO:0000313" key="4">
    <source>
        <dbReference type="Proteomes" id="UP001465755"/>
    </source>
</evidence>
<dbReference type="EMBL" id="JALJOQ010000169">
    <property type="protein sequence ID" value="KAK9792031.1"/>
    <property type="molecule type" value="Genomic_DNA"/>
</dbReference>
<keyword evidence="4" id="KW-1185">Reference proteome</keyword>
<dbReference type="PANTHER" id="PTHR47909:SF2">
    <property type="entry name" value="GPI INOSITOL-DEACYLASE"/>
    <property type="match status" value="1"/>
</dbReference>
<proteinExistence type="inferred from homology"/>
<dbReference type="InterPro" id="IPR029058">
    <property type="entry name" value="AB_hydrolase_fold"/>
</dbReference>
<dbReference type="Proteomes" id="UP001465755">
    <property type="component" value="Unassembled WGS sequence"/>
</dbReference>
<reference evidence="3 4" key="1">
    <citation type="journal article" date="2024" name="Nat. Commun.">
        <title>Phylogenomics reveals the evolutionary origins of lichenization in chlorophyte algae.</title>
        <authorList>
            <person name="Puginier C."/>
            <person name="Libourel C."/>
            <person name="Otte J."/>
            <person name="Skaloud P."/>
            <person name="Haon M."/>
            <person name="Grisel S."/>
            <person name="Petersen M."/>
            <person name="Berrin J.G."/>
            <person name="Delaux P.M."/>
            <person name="Dal Grande F."/>
            <person name="Keller J."/>
        </authorList>
    </citation>
    <scope>NUCLEOTIDE SEQUENCE [LARGE SCALE GENOMIC DNA]</scope>
    <source>
        <strain evidence="3 4">SAG 2036</strain>
    </source>
</reference>
<protein>
    <recommendedName>
        <fullName evidence="1">GPI inositol-deacylase</fullName>
        <ecNumber evidence="1">3.1.-.-</ecNumber>
    </recommendedName>
</protein>
<dbReference type="SUPFAM" id="SSF53474">
    <property type="entry name" value="alpha/beta-Hydrolases"/>
    <property type="match status" value="1"/>
</dbReference>
<dbReference type="GO" id="GO:0016788">
    <property type="term" value="F:hydrolase activity, acting on ester bonds"/>
    <property type="evidence" value="ECO:0007669"/>
    <property type="project" value="InterPro"/>
</dbReference>
<keyword evidence="1" id="KW-0813">Transport</keyword>
<dbReference type="AlphaFoldDB" id="A0AAW1NS17"/>
<evidence type="ECO:0000259" key="2">
    <source>
        <dbReference type="Pfam" id="PF07819"/>
    </source>
</evidence>
<feature type="domain" description="GPI inositol-deacylase PGAP1-like alpha/beta" evidence="2">
    <location>
        <begin position="107"/>
        <end position="168"/>
    </location>
</feature>
<dbReference type="InterPro" id="IPR012908">
    <property type="entry name" value="PGAP1-ab_dom-like"/>
</dbReference>
<name>A0AAW1NS17_9CHLO</name>
<gene>
    <name evidence="3" type="ORF">WJX73_006985</name>
</gene>
<dbReference type="GO" id="GO:0005789">
    <property type="term" value="C:endoplasmic reticulum membrane"/>
    <property type="evidence" value="ECO:0007669"/>
    <property type="project" value="UniProtKB-SubCell"/>
</dbReference>
<organism evidence="3 4">
    <name type="scientific">Symbiochloris irregularis</name>
    <dbReference type="NCBI Taxonomy" id="706552"/>
    <lineage>
        <taxon>Eukaryota</taxon>
        <taxon>Viridiplantae</taxon>
        <taxon>Chlorophyta</taxon>
        <taxon>core chlorophytes</taxon>
        <taxon>Trebouxiophyceae</taxon>
        <taxon>Trebouxiales</taxon>
        <taxon>Trebouxiaceae</taxon>
        <taxon>Symbiochloris</taxon>
    </lineage>
</organism>
<dbReference type="Pfam" id="PF07819">
    <property type="entry name" value="PGAP1"/>
    <property type="match status" value="1"/>
</dbReference>
<comment type="function">
    <text evidence="1">Involved in inositol deacylation of GPI-anchored proteins which plays important roles in the quality control and ER-associated degradation of GPI-anchored proteins.</text>
</comment>
<comment type="similarity">
    <text evidence="1">Belongs to the GPI inositol-deacylase family.</text>
</comment>